<comment type="caution">
    <text evidence="2">The sequence shown here is derived from an EMBL/GenBank/DDBJ whole genome shotgun (WGS) entry which is preliminary data.</text>
</comment>
<dbReference type="AlphaFoldDB" id="A0A395MXC2"/>
<dbReference type="GO" id="GO:0008168">
    <property type="term" value="F:methyltransferase activity"/>
    <property type="evidence" value="ECO:0007669"/>
    <property type="project" value="UniProtKB-KW"/>
</dbReference>
<keyword evidence="3" id="KW-1185">Reference proteome</keyword>
<protein>
    <submittedName>
        <fullName evidence="2">S-adenosylmethionine-dependent methyltransferase-like protein</fullName>
    </submittedName>
</protein>
<evidence type="ECO:0000313" key="2">
    <source>
        <dbReference type="EMBL" id="RFN51869.1"/>
    </source>
</evidence>
<evidence type="ECO:0000256" key="1">
    <source>
        <dbReference type="SAM" id="Phobius"/>
    </source>
</evidence>
<evidence type="ECO:0000313" key="3">
    <source>
        <dbReference type="Proteomes" id="UP000265631"/>
    </source>
</evidence>
<name>A0A395MXC2_9HYPO</name>
<feature type="transmembrane region" description="Helical" evidence="1">
    <location>
        <begin position="202"/>
        <end position="226"/>
    </location>
</feature>
<keyword evidence="1" id="KW-0812">Transmembrane</keyword>
<organism evidence="2 3">
    <name type="scientific">Fusarium flagelliforme</name>
    <dbReference type="NCBI Taxonomy" id="2675880"/>
    <lineage>
        <taxon>Eukaryota</taxon>
        <taxon>Fungi</taxon>
        <taxon>Dikarya</taxon>
        <taxon>Ascomycota</taxon>
        <taxon>Pezizomycotina</taxon>
        <taxon>Sordariomycetes</taxon>
        <taxon>Hypocreomycetidae</taxon>
        <taxon>Hypocreales</taxon>
        <taxon>Nectriaceae</taxon>
        <taxon>Fusarium</taxon>
        <taxon>Fusarium incarnatum-equiseti species complex</taxon>
    </lineage>
</organism>
<keyword evidence="2" id="KW-0489">Methyltransferase</keyword>
<reference evidence="2 3" key="1">
    <citation type="journal article" date="2018" name="PLoS Pathog.">
        <title>Evolution of structural diversity of trichothecenes, a family of toxins produced by plant pathogenic and entomopathogenic fungi.</title>
        <authorList>
            <person name="Proctor R.H."/>
            <person name="McCormick S.P."/>
            <person name="Kim H.S."/>
            <person name="Cardoza R.E."/>
            <person name="Stanley A.M."/>
            <person name="Lindo L."/>
            <person name="Kelly A."/>
            <person name="Brown D.W."/>
            <person name="Lee T."/>
            <person name="Vaughan M.M."/>
            <person name="Alexander N.J."/>
            <person name="Busman M."/>
            <person name="Gutierrez S."/>
        </authorList>
    </citation>
    <scope>NUCLEOTIDE SEQUENCE [LARGE SCALE GENOMIC DNA]</scope>
    <source>
        <strain evidence="2 3">NRRL 13405</strain>
    </source>
</reference>
<gene>
    <name evidence="2" type="ORF">FIE12Z_3830</name>
</gene>
<accession>A0A395MXC2</accession>
<feature type="transmembrane region" description="Helical" evidence="1">
    <location>
        <begin position="170"/>
        <end position="195"/>
    </location>
</feature>
<sequence length="311" mass="34380">MSYNNFFLRIIGVGEAKMGMIWFMLAILMGFIANIVVLVSCASPDTQPVHLFKVGSAELINATANVTGISPNKLQMAELPEYWYWGFSGVCIDVQTRGLFEDTKSVSCKPAFPPVFSVEEMIQFSIQAHLGETATESLVKKKMAPWTSALAKIQDDLVDPSRPRDLMKGAAAFCVISTILSAVIMILTVFYFALLRGILQRWMLYALALLDALLFLGCGVMVGYAMHEGPRGIIELAGMPESDIYGPGNVAFTLGGLIKFVAMEVFLCLLLLSLAIVLWLIYCCLLCCAHDRDKVKVKVEYIHRYLPAPDR</sequence>
<proteinExistence type="predicted"/>
<dbReference type="EMBL" id="PXXK01000089">
    <property type="protein sequence ID" value="RFN51869.1"/>
    <property type="molecule type" value="Genomic_DNA"/>
</dbReference>
<dbReference type="GO" id="GO:0032259">
    <property type="term" value="P:methylation"/>
    <property type="evidence" value="ECO:0007669"/>
    <property type="project" value="UniProtKB-KW"/>
</dbReference>
<keyword evidence="1" id="KW-0472">Membrane</keyword>
<keyword evidence="1" id="KW-1133">Transmembrane helix</keyword>
<feature type="transmembrane region" description="Helical" evidence="1">
    <location>
        <begin position="21"/>
        <end position="39"/>
    </location>
</feature>
<keyword evidence="2" id="KW-0808">Transferase</keyword>
<feature type="transmembrane region" description="Helical" evidence="1">
    <location>
        <begin position="260"/>
        <end position="288"/>
    </location>
</feature>
<dbReference type="Proteomes" id="UP000265631">
    <property type="component" value="Unassembled WGS sequence"/>
</dbReference>